<gene>
    <name evidence="1" type="ORF">TI39_contig337g00019</name>
</gene>
<comment type="caution">
    <text evidence="1">The sequence shown here is derived from an EMBL/GenBank/DDBJ whole genome shotgun (WGS) entry which is preliminary data.</text>
</comment>
<evidence type="ECO:0008006" key="3">
    <source>
        <dbReference type="Google" id="ProtNLM"/>
    </source>
</evidence>
<dbReference type="AlphaFoldDB" id="A0A0F4GT95"/>
<accession>A0A0F4GT95</accession>
<dbReference type="OrthoDB" id="10386832at2759"/>
<dbReference type="Proteomes" id="UP000033647">
    <property type="component" value="Unassembled WGS sequence"/>
</dbReference>
<organism evidence="1 2">
    <name type="scientific">Zymoseptoria brevis</name>
    <dbReference type="NCBI Taxonomy" id="1047168"/>
    <lineage>
        <taxon>Eukaryota</taxon>
        <taxon>Fungi</taxon>
        <taxon>Dikarya</taxon>
        <taxon>Ascomycota</taxon>
        <taxon>Pezizomycotina</taxon>
        <taxon>Dothideomycetes</taxon>
        <taxon>Dothideomycetidae</taxon>
        <taxon>Mycosphaerellales</taxon>
        <taxon>Mycosphaerellaceae</taxon>
        <taxon>Zymoseptoria</taxon>
    </lineage>
</organism>
<keyword evidence="2" id="KW-1185">Reference proteome</keyword>
<reference evidence="1 2" key="1">
    <citation type="submission" date="2015-03" db="EMBL/GenBank/DDBJ databases">
        <title>RNA-seq based gene annotation and comparative genomics of four Zymoseptoria species reveal species-specific pathogenicity related genes and transposable element activity.</title>
        <authorList>
            <person name="Grandaubert J."/>
            <person name="Bhattacharyya A."/>
            <person name="Stukenbrock E.H."/>
        </authorList>
    </citation>
    <scope>NUCLEOTIDE SEQUENCE [LARGE SCALE GENOMIC DNA]</scope>
    <source>
        <strain evidence="1 2">Zb18110</strain>
    </source>
</reference>
<protein>
    <recommendedName>
        <fullName evidence="3">F-box domain-containing protein</fullName>
    </recommendedName>
</protein>
<sequence length="177" mass="19426">MVKLMLTSTACAKTIEPANKSRADTDNFTNTTDTATIKNKDRLSALPTELRLNIYELLQLPSSTYVVSYPPVAGTGPHSQPILQVSSTMRREAMPVLYQDTHLIIKPRLGYCLATIPRAITRSTPSFAKLVASVQVVVIVKTPLIVKLPPGANMWKTGFVFERSGNRATIKCVLIDP</sequence>
<dbReference type="EMBL" id="LAFY01000329">
    <property type="protein sequence ID" value="KJY00273.1"/>
    <property type="molecule type" value="Genomic_DNA"/>
</dbReference>
<proteinExistence type="predicted"/>
<evidence type="ECO:0000313" key="1">
    <source>
        <dbReference type="EMBL" id="KJY00273.1"/>
    </source>
</evidence>
<evidence type="ECO:0000313" key="2">
    <source>
        <dbReference type="Proteomes" id="UP000033647"/>
    </source>
</evidence>
<name>A0A0F4GT95_9PEZI</name>